<evidence type="ECO:0000256" key="1">
    <source>
        <dbReference type="ARBA" id="ARBA00009998"/>
    </source>
</evidence>
<dbReference type="HAMAP" id="MF_00337">
    <property type="entry name" value="Exonuc_7_S"/>
    <property type="match status" value="1"/>
</dbReference>
<dbReference type="PANTHER" id="PTHR34137:SF1">
    <property type="entry name" value="EXODEOXYRIBONUCLEASE 7 SMALL SUBUNIT"/>
    <property type="match status" value="1"/>
</dbReference>
<evidence type="ECO:0000256" key="3">
    <source>
        <dbReference type="ARBA" id="ARBA00022722"/>
    </source>
</evidence>
<evidence type="ECO:0000313" key="8">
    <source>
        <dbReference type="EMBL" id="PVY46058.1"/>
    </source>
</evidence>
<sequence>MTEPLSPEELDALPFEQALEKLENLVSRMETGRLPLEELMTDFELGSRLVKACRDKLDTLERKIELLTRDDGKEGEWSDFESGVPSPARNAPASDDAPF</sequence>
<name>A0A2U1BBM9_9BACT</name>
<dbReference type="RefSeq" id="WP_116882447.1">
    <property type="nucleotide sequence ID" value="NZ_CABMMC010000052.1"/>
</dbReference>
<keyword evidence="3 6" id="KW-0540">Nuclease</keyword>
<dbReference type="GeneID" id="78293785"/>
<dbReference type="PANTHER" id="PTHR34137">
    <property type="entry name" value="EXODEOXYRIBONUCLEASE 7 SMALL SUBUNIT"/>
    <property type="match status" value="1"/>
</dbReference>
<dbReference type="SUPFAM" id="SSF116842">
    <property type="entry name" value="XseB-like"/>
    <property type="match status" value="1"/>
</dbReference>
<dbReference type="Gene3D" id="1.10.287.1040">
    <property type="entry name" value="Exonuclease VII, small subunit"/>
    <property type="match status" value="1"/>
</dbReference>
<keyword evidence="4 6" id="KW-0378">Hydrolase</keyword>
<proteinExistence type="inferred from homology"/>
<evidence type="ECO:0000256" key="5">
    <source>
        <dbReference type="ARBA" id="ARBA00022839"/>
    </source>
</evidence>
<comment type="caution">
    <text evidence="8">The sequence shown here is derived from an EMBL/GenBank/DDBJ whole genome shotgun (WGS) entry which is preliminary data.</text>
</comment>
<comment type="subunit">
    <text evidence="6">Heterooligomer composed of large and small subunits.</text>
</comment>
<comment type="subcellular location">
    <subcellularLocation>
        <location evidence="6">Cytoplasm</location>
    </subcellularLocation>
</comment>
<dbReference type="GO" id="GO:0005829">
    <property type="term" value="C:cytosol"/>
    <property type="evidence" value="ECO:0007669"/>
    <property type="project" value="TreeGrafter"/>
</dbReference>
<dbReference type="EMBL" id="QEKH01000001">
    <property type="protein sequence ID" value="PVY46058.1"/>
    <property type="molecule type" value="Genomic_DNA"/>
</dbReference>
<dbReference type="InterPro" id="IPR037004">
    <property type="entry name" value="Exonuc_VII_ssu_sf"/>
</dbReference>
<dbReference type="GO" id="GO:0009318">
    <property type="term" value="C:exodeoxyribonuclease VII complex"/>
    <property type="evidence" value="ECO:0007669"/>
    <property type="project" value="UniProtKB-UniRule"/>
</dbReference>
<dbReference type="GO" id="GO:0008855">
    <property type="term" value="F:exodeoxyribonuclease VII activity"/>
    <property type="evidence" value="ECO:0007669"/>
    <property type="project" value="UniProtKB-UniRule"/>
</dbReference>
<dbReference type="GO" id="GO:0006308">
    <property type="term" value="P:DNA catabolic process"/>
    <property type="evidence" value="ECO:0007669"/>
    <property type="project" value="UniProtKB-UniRule"/>
</dbReference>
<dbReference type="AlphaFoldDB" id="A0A2U1BBM9"/>
<dbReference type="EC" id="3.1.11.6" evidence="6"/>
<evidence type="ECO:0000313" key="9">
    <source>
        <dbReference type="Proteomes" id="UP000245959"/>
    </source>
</evidence>
<dbReference type="InterPro" id="IPR003761">
    <property type="entry name" value="Exonuc_VII_S"/>
</dbReference>
<evidence type="ECO:0000256" key="4">
    <source>
        <dbReference type="ARBA" id="ARBA00022801"/>
    </source>
</evidence>
<accession>A0A2U1BBM9</accession>
<feature type="region of interest" description="Disordered" evidence="7">
    <location>
        <begin position="71"/>
        <end position="99"/>
    </location>
</feature>
<dbReference type="Proteomes" id="UP000245959">
    <property type="component" value="Unassembled WGS sequence"/>
</dbReference>
<comment type="function">
    <text evidence="6">Bidirectionally degrades single-stranded DNA into large acid-insoluble oligonucleotides, which are then degraded further into small acid-soluble oligonucleotides.</text>
</comment>
<protein>
    <recommendedName>
        <fullName evidence="6">Exodeoxyribonuclease 7 small subunit</fullName>
        <ecNumber evidence="6">3.1.11.6</ecNumber>
    </recommendedName>
    <alternativeName>
        <fullName evidence="6">Exodeoxyribonuclease VII small subunit</fullName>
        <shortName evidence="6">Exonuclease VII small subunit</shortName>
    </alternativeName>
</protein>
<keyword evidence="9" id="KW-1185">Reference proteome</keyword>
<keyword evidence="2 6" id="KW-0963">Cytoplasm</keyword>
<gene>
    <name evidence="6" type="primary">xseB</name>
    <name evidence="8" type="ORF">C8D82_101258</name>
</gene>
<reference evidence="8 9" key="1">
    <citation type="submission" date="2018-04" db="EMBL/GenBank/DDBJ databases">
        <title>Genomic Encyclopedia of Type Strains, Phase IV (KMG-IV): sequencing the most valuable type-strain genomes for metagenomic binning, comparative biology and taxonomic classification.</title>
        <authorList>
            <person name="Goeker M."/>
        </authorList>
    </citation>
    <scope>NUCLEOTIDE SEQUENCE [LARGE SCALE GENOMIC DNA]</scope>
    <source>
        <strain evidence="8 9">DSM 14823</strain>
    </source>
</reference>
<evidence type="ECO:0000256" key="6">
    <source>
        <dbReference type="HAMAP-Rule" id="MF_00337"/>
    </source>
</evidence>
<comment type="catalytic activity">
    <reaction evidence="6">
        <text>Exonucleolytic cleavage in either 5'- to 3'- or 3'- to 5'-direction to yield nucleoside 5'-phosphates.</text>
        <dbReference type="EC" id="3.1.11.6"/>
    </reaction>
</comment>
<dbReference type="OrthoDB" id="9798666at2"/>
<comment type="similarity">
    <text evidence="1 6">Belongs to the XseB family.</text>
</comment>
<dbReference type="NCBIfam" id="TIGR01280">
    <property type="entry name" value="xseB"/>
    <property type="match status" value="1"/>
</dbReference>
<dbReference type="Pfam" id="PF02609">
    <property type="entry name" value="Exonuc_VII_S"/>
    <property type="match status" value="1"/>
</dbReference>
<organism evidence="8 9">
    <name type="scientific">Victivallis vadensis</name>
    <dbReference type="NCBI Taxonomy" id="172901"/>
    <lineage>
        <taxon>Bacteria</taxon>
        <taxon>Pseudomonadati</taxon>
        <taxon>Lentisphaerota</taxon>
        <taxon>Lentisphaeria</taxon>
        <taxon>Victivallales</taxon>
        <taxon>Victivallaceae</taxon>
        <taxon>Victivallis</taxon>
    </lineage>
</organism>
<keyword evidence="5 6" id="KW-0269">Exonuclease</keyword>
<evidence type="ECO:0000256" key="2">
    <source>
        <dbReference type="ARBA" id="ARBA00022490"/>
    </source>
</evidence>
<evidence type="ECO:0000256" key="7">
    <source>
        <dbReference type="SAM" id="MobiDB-lite"/>
    </source>
</evidence>